<sequence>MPDEPPFRVGIVPGVTLTKWSRVWSERHPSRPLAVSVLEAQDPTAALRDDLDVLLARLPIPAEGFHAIRLYDEQPFVVLPKGHVLADLDALDVEDLEGETRHDLDATLGPAVQIEVVGAGAGVTVLPQSLARLHSRKDVVSRPLSGVPPTTIALVWPEGRDSDDIQDFIGIVRGRTANSSRGRSADADAGGGAAPARPSQKPQAAAPKTRGAAGARGRRPAAGSGSSRRRGRR</sequence>
<reference evidence="7 8" key="1">
    <citation type="submission" date="2018-10" db="EMBL/GenBank/DDBJ databases">
        <title>Sequencing the genomes of 1000 actinobacteria strains.</title>
        <authorList>
            <person name="Klenk H.-P."/>
        </authorList>
    </citation>
    <scope>NUCLEOTIDE SEQUENCE [LARGE SCALE GENOMIC DNA]</scope>
    <source>
        <strain evidence="7 8">DSM 17894</strain>
    </source>
</reference>
<protein>
    <submittedName>
        <fullName evidence="7">LysR substrate binding domain-containing protein</fullName>
    </submittedName>
</protein>
<evidence type="ECO:0000256" key="5">
    <source>
        <dbReference type="SAM" id="MobiDB-lite"/>
    </source>
</evidence>
<feature type="compositionally biased region" description="Low complexity" evidence="5">
    <location>
        <begin position="210"/>
        <end position="226"/>
    </location>
</feature>
<dbReference type="CDD" id="cd05466">
    <property type="entry name" value="PBP2_LTTR_substrate"/>
    <property type="match status" value="1"/>
</dbReference>
<proteinExistence type="inferred from homology"/>
<dbReference type="GO" id="GO:0003700">
    <property type="term" value="F:DNA-binding transcription factor activity"/>
    <property type="evidence" value="ECO:0007669"/>
    <property type="project" value="TreeGrafter"/>
</dbReference>
<dbReference type="GO" id="GO:0003677">
    <property type="term" value="F:DNA binding"/>
    <property type="evidence" value="ECO:0007669"/>
    <property type="project" value="UniProtKB-KW"/>
</dbReference>
<dbReference type="PANTHER" id="PTHR30346">
    <property type="entry name" value="TRANSCRIPTIONAL DUAL REGULATOR HCAR-RELATED"/>
    <property type="match status" value="1"/>
</dbReference>
<dbReference type="Pfam" id="PF03466">
    <property type="entry name" value="LysR_substrate"/>
    <property type="match status" value="2"/>
</dbReference>
<keyword evidence="8" id="KW-1185">Reference proteome</keyword>
<dbReference type="Gene3D" id="3.40.190.10">
    <property type="entry name" value="Periplasmic binding protein-like II"/>
    <property type="match status" value="4"/>
</dbReference>
<keyword evidence="4" id="KW-0804">Transcription</keyword>
<accession>A0A495IJP8</accession>
<dbReference type="GO" id="GO:0032993">
    <property type="term" value="C:protein-DNA complex"/>
    <property type="evidence" value="ECO:0007669"/>
    <property type="project" value="TreeGrafter"/>
</dbReference>
<evidence type="ECO:0000259" key="6">
    <source>
        <dbReference type="Pfam" id="PF03466"/>
    </source>
</evidence>
<dbReference type="SUPFAM" id="SSF53850">
    <property type="entry name" value="Periplasmic binding protein-like II"/>
    <property type="match status" value="1"/>
</dbReference>
<evidence type="ECO:0000256" key="2">
    <source>
        <dbReference type="ARBA" id="ARBA00023015"/>
    </source>
</evidence>
<feature type="domain" description="LysR substrate-binding" evidence="6">
    <location>
        <begin position="8"/>
        <end position="100"/>
    </location>
</feature>
<feature type="domain" description="LysR substrate-binding" evidence="6">
    <location>
        <begin position="113"/>
        <end position="175"/>
    </location>
</feature>
<dbReference type="EMBL" id="RBKS01000001">
    <property type="protein sequence ID" value="RKR75345.1"/>
    <property type="molecule type" value="Genomic_DNA"/>
</dbReference>
<name>A0A495IJP8_9MICO</name>
<evidence type="ECO:0000256" key="1">
    <source>
        <dbReference type="ARBA" id="ARBA00009437"/>
    </source>
</evidence>
<evidence type="ECO:0000313" key="7">
    <source>
        <dbReference type="EMBL" id="RKR75345.1"/>
    </source>
</evidence>
<evidence type="ECO:0000313" key="8">
    <source>
        <dbReference type="Proteomes" id="UP000280008"/>
    </source>
</evidence>
<feature type="region of interest" description="Disordered" evidence="5">
    <location>
        <begin position="176"/>
        <end position="233"/>
    </location>
</feature>
<dbReference type="PANTHER" id="PTHR30346:SF0">
    <property type="entry name" value="HCA OPERON TRANSCRIPTIONAL ACTIVATOR HCAR"/>
    <property type="match status" value="1"/>
</dbReference>
<comment type="caution">
    <text evidence="7">The sequence shown here is derived from an EMBL/GenBank/DDBJ whole genome shotgun (WGS) entry which is preliminary data.</text>
</comment>
<organism evidence="7 8">
    <name type="scientific">Frondihabitans australicus</name>
    <dbReference type="NCBI Taxonomy" id="386892"/>
    <lineage>
        <taxon>Bacteria</taxon>
        <taxon>Bacillati</taxon>
        <taxon>Actinomycetota</taxon>
        <taxon>Actinomycetes</taxon>
        <taxon>Micrococcales</taxon>
        <taxon>Microbacteriaceae</taxon>
        <taxon>Frondihabitans</taxon>
    </lineage>
</organism>
<keyword evidence="3" id="KW-0238">DNA-binding</keyword>
<dbReference type="RefSeq" id="WP_211331694.1">
    <property type="nucleotide sequence ID" value="NZ_RBKS01000001.1"/>
</dbReference>
<keyword evidence="2" id="KW-0805">Transcription regulation</keyword>
<dbReference type="Proteomes" id="UP000280008">
    <property type="component" value="Unassembled WGS sequence"/>
</dbReference>
<comment type="similarity">
    <text evidence="1">Belongs to the LysR transcriptional regulatory family.</text>
</comment>
<gene>
    <name evidence="7" type="ORF">C8E83_2490</name>
</gene>
<dbReference type="InterPro" id="IPR005119">
    <property type="entry name" value="LysR_subst-bd"/>
</dbReference>
<evidence type="ECO:0000256" key="4">
    <source>
        <dbReference type="ARBA" id="ARBA00023163"/>
    </source>
</evidence>
<dbReference type="AlphaFoldDB" id="A0A495IJP8"/>
<evidence type="ECO:0000256" key="3">
    <source>
        <dbReference type="ARBA" id="ARBA00023125"/>
    </source>
</evidence>